<dbReference type="OrthoDB" id="7877480at2"/>
<dbReference type="AlphaFoldDB" id="A0A1Y5S6N4"/>
<accession>A0A1Y5S6N4</accession>
<name>A0A1Y5S6N4_9RHOB</name>
<proteinExistence type="predicted"/>
<dbReference type="EMBL" id="FWFL01000003">
    <property type="protein sequence ID" value="SLN32793.1"/>
    <property type="molecule type" value="Genomic_DNA"/>
</dbReference>
<organism evidence="1 2">
    <name type="scientific">Roseovarius litorisediminis</name>
    <dbReference type="NCBI Taxonomy" id="1312363"/>
    <lineage>
        <taxon>Bacteria</taxon>
        <taxon>Pseudomonadati</taxon>
        <taxon>Pseudomonadota</taxon>
        <taxon>Alphaproteobacteria</taxon>
        <taxon>Rhodobacterales</taxon>
        <taxon>Roseobacteraceae</taxon>
        <taxon>Roseovarius</taxon>
    </lineage>
</organism>
<gene>
    <name evidence="1" type="ORF">PEL8287_01580</name>
</gene>
<evidence type="ECO:0000313" key="1">
    <source>
        <dbReference type="EMBL" id="SLN32793.1"/>
    </source>
</evidence>
<reference evidence="1 2" key="1">
    <citation type="submission" date="2017-03" db="EMBL/GenBank/DDBJ databases">
        <authorList>
            <person name="Afonso C.L."/>
            <person name="Miller P.J."/>
            <person name="Scott M.A."/>
            <person name="Spackman E."/>
            <person name="Goraichik I."/>
            <person name="Dimitrov K.M."/>
            <person name="Suarez D.L."/>
            <person name="Swayne D.E."/>
        </authorList>
    </citation>
    <scope>NUCLEOTIDE SEQUENCE [LARGE SCALE GENOMIC DNA]</scope>
    <source>
        <strain evidence="1 2">CECT 8287</strain>
    </source>
</reference>
<sequence>MFGTGSVANGLVQGGLASSLCLVAFGFDPFRDKGLETATDIRRHAADELQTGAQARLIAIRTRIGQLNDPELSTHTETFCRTAALVIKALADDPDRHRELRRHLGHYLVEINSLIDPFVTHYRTTGESTARSEFLAALVGFEQEFAKEAWRFVTDGRNSLEAQLSALKSRMRPPAA</sequence>
<dbReference type="RefSeq" id="WP_085891802.1">
    <property type="nucleotide sequence ID" value="NZ_FWFL01000003.1"/>
</dbReference>
<keyword evidence="2" id="KW-1185">Reference proteome</keyword>
<evidence type="ECO:0000313" key="2">
    <source>
        <dbReference type="Proteomes" id="UP000193827"/>
    </source>
</evidence>
<dbReference type="Proteomes" id="UP000193827">
    <property type="component" value="Unassembled WGS sequence"/>
</dbReference>
<protein>
    <submittedName>
        <fullName evidence="1">Uncharacterized protein</fullName>
    </submittedName>
</protein>